<accession>A0AA96ELB2</accession>
<evidence type="ECO:0000313" key="1">
    <source>
        <dbReference type="EMBL" id="WNL49732.1"/>
    </source>
</evidence>
<protein>
    <submittedName>
        <fullName evidence="1">Uncharacterized protein</fullName>
    </submittedName>
</protein>
<sequence length="85" mass="9812">MNTTQGILERLAKKFDLSPKDIFVETYEAEGGLEAYEIWCSIPKFRIEHCRIQDDDGYPYDLYGKNHPYKVLKRKILVTGKAGVS</sequence>
<dbReference type="EMBL" id="OR343188">
    <property type="protein sequence ID" value="WNL49732.1"/>
    <property type="molecule type" value="Genomic_DNA"/>
</dbReference>
<reference evidence="1" key="1">
    <citation type="submission" date="2023-07" db="EMBL/GenBank/DDBJ databases">
        <authorList>
            <person name="Xia Y."/>
        </authorList>
    </citation>
    <scope>NUCLEOTIDE SEQUENCE</scope>
    <source>
        <strain evidence="1">F</strain>
    </source>
</reference>
<name>A0AA96ELB2_9VIRU</name>
<gene>
    <name evidence="1" type="ORF">MarFTMF_216</name>
</gene>
<proteinExistence type="predicted"/>
<organism evidence="1">
    <name type="scientific">Marseillevirus sp</name>
    <dbReference type="NCBI Taxonomy" id="2809551"/>
    <lineage>
        <taxon>Viruses</taxon>
        <taxon>Varidnaviria</taxon>
        <taxon>Bamfordvirae</taxon>
        <taxon>Nucleocytoviricota</taxon>
        <taxon>Megaviricetes</taxon>
        <taxon>Pimascovirales</taxon>
        <taxon>Pimascovirales incertae sedis</taxon>
        <taxon>Marseilleviridae</taxon>
        <taxon>Marseillevirus</taxon>
    </lineage>
</organism>